<gene>
    <name evidence="3" type="ORF">PR001_g6423</name>
    <name evidence="2" type="ORF">PR002_g5646</name>
    <name evidence="4" type="ORF">PR003_g5437</name>
</gene>
<dbReference type="Proteomes" id="UP000429607">
    <property type="component" value="Unassembled WGS sequence"/>
</dbReference>
<dbReference type="Proteomes" id="UP000434957">
    <property type="component" value="Unassembled WGS sequence"/>
</dbReference>
<evidence type="ECO:0008006" key="8">
    <source>
        <dbReference type="Google" id="ProtNLM"/>
    </source>
</evidence>
<dbReference type="EMBL" id="QXFT01000226">
    <property type="protein sequence ID" value="KAE9350301.1"/>
    <property type="molecule type" value="Genomic_DNA"/>
</dbReference>
<dbReference type="EMBL" id="QXFU01000242">
    <property type="protein sequence ID" value="KAE9039172.1"/>
    <property type="molecule type" value="Genomic_DNA"/>
</dbReference>
<evidence type="ECO:0000313" key="7">
    <source>
        <dbReference type="Proteomes" id="UP000435112"/>
    </source>
</evidence>
<evidence type="ECO:0000313" key="4">
    <source>
        <dbReference type="EMBL" id="KAE9350301.1"/>
    </source>
</evidence>
<sequence length="697" mass="79079">MLDVDGDMEDFRVLIRHLEMAYRGLDAVFTANGLASSTLPPSDVHLRESVDGRYMYLECFSHKSLPFGMRATTEAIWEHFKGVEKHCGAGSLYKKAAKNLDEPYTIIENFTKELYADTSRADIKVKQVVRRYVETDRDVVIWVARVAPAEIKHKLLRGFTYYLRGYAVTKRSPDSTPGQELSEVQQCSLISLDRDAHMKLDTTDLHSLTNFLVVNTAQNIRSHRTAFLQFLMAFLQEDDASFEAALSFLDEFASSTSVASPSCWGAINQDPRASESGESSTPHSTTRSRHEAGGKTQLSEDDKERRRAEFNEKRKLLRKAGVYGDANKARKERAQEIAHLREEAEKLQIDLQILQTQRRATDDNQSTEGEKKEEEKEGGNGALINGNKGSMWQGLADQQRRRRQEAERDNVLLRLAVERQRQVANSMTRQMQRRAAQLTNECASLVTTAPSSHHFNVVDFHGDLEGFRGLFRRLDDAYRNVDNVFMTNGLAGMTISPVDVHVHEGADGKSLEFVSYKVLPFDVRATAEATWVHFKAVDKHLAHGNLYEKAEKGLDEPYTIIADFKKEVYSNSSRADIKVKQVIRRYVEEDRDIALWVSRAVPIEIKHKILQGLTYHLQGCAVTRRSSESTPDREVSVLQLCYLVSLDQDDVRCDNTNLQALINFLAATTKQNIQAHRERIENALIDQSITIGHRQDI</sequence>
<keyword evidence="6" id="KW-1185">Reference proteome</keyword>
<reference evidence="4 6" key="1">
    <citation type="submission" date="2018-08" db="EMBL/GenBank/DDBJ databases">
        <title>Genomic investigation of the strawberry pathogen Phytophthora fragariae indicates pathogenicity is determined by transcriptional variation in three key races.</title>
        <authorList>
            <person name="Adams T.M."/>
            <person name="Armitage A.D."/>
            <person name="Sobczyk M.K."/>
            <person name="Bates H.J."/>
            <person name="Dunwell J.M."/>
            <person name="Nellist C.F."/>
            <person name="Harrison R.J."/>
        </authorList>
    </citation>
    <scope>NUCLEOTIDE SEQUENCE [LARGE SCALE GENOMIC DNA]</scope>
    <source>
        <strain evidence="3 5">SCRP249</strain>
        <strain evidence="2 7">SCRP324</strain>
        <strain evidence="4 6">SCRP333</strain>
    </source>
</reference>
<feature type="compositionally biased region" description="Basic and acidic residues" evidence="1">
    <location>
        <begin position="288"/>
        <end position="311"/>
    </location>
</feature>
<proteinExistence type="predicted"/>
<organism evidence="4 6">
    <name type="scientific">Phytophthora rubi</name>
    <dbReference type="NCBI Taxonomy" id="129364"/>
    <lineage>
        <taxon>Eukaryota</taxon>
        <taxon>Sar</taxon>
        <taxon>Stramenopiles</taxon>
        <taxon>Oomycota</taxon>
        <taxon>Peronosporomycetes</taxon>
        <taxon>Peronosporales</taxon>
        <taxon>Peronosporaceae</taxon>
        <taxon>Phytophthora</taxon>
    </lineage>
</organism>
<dbReference type="PANTHER" id="PTHR35796:SF3">
    <property type="entry name" value="BHLH DOMAIN-CONTAINING PROTEIN"/>
    <property type="match status" value="1"/>
</dbReference>
<evidence type="ECO:0000313" key="3">
    <source>
        <dbReference type="EMBL" id="KAE9041921.1"/>
    </source>
</evidence>
<dbReference type="PANTHER" id="PTHR35796">
    <property type="entry name" value="HYPOTHETICAL CYTOSOLIC PROTEIN"/>
    <property type="match status" value="1"/>
</dbReference>
<comment type="caution">
    <text evidence="4">The sequence shown here is derived from an EMBL/GenBank/DDBJ whole genome shotgun (WGS) entry which is preliminary data.</text>
</comment>
<evidence type="ECO:0000313" key="2">
    <source>
        <dbReference type="EMBL" id="KAE9039172.1"/>
    </source>
</evidence>
<evidence type="ECO:0000256" key="1">
    <source>
        <dbReference type="SAM" id="MobiDB-lite"/>
    </source>
</evidence>
<evidence type="ECO:0000313" key="5">
    <source>
        <dbReference type="Proteomes" id="UP000429607"/>
    </source>
</evidence>
<feature type="compositionally biased region" description="Polar residues" evidence="1">
    <location>
        <begin position="355"/>
        <end position="367"/>
    </location>
</feature>
<dbReference type="OrthoDB" id="62280at2759"/>
<accession>A0A6A4FQ63</accession>
<dbReference type="EMBL" id="QXFV01000300">
    <property type="protein sequence ID" value="KAE9041921.1"/>
    <property type="molecule type" value="Genomic_DNA"/>
</dbReference>
<dbReference type="AlphaFoldDB" id="A0A6A4FQ63"/>
<feature type="region of interest" description="Disordered" evidence="1">
    <location>
        <begin position="355"/>
        <end position="406"/>
    </location>
</feature>
<evidence type="ECO:0000313" key="6">
    <source>
        <dbReference type="Proteomes" id="UP000434957"/>
    </source>
</evidence>
<name>A0A6A4FQ63_9STRA</name>
<dbReference type="Proteomes" id="UP000435112">
    <property type="component" value="Unassembled WGS sequence"/>
</dbReference>
<feature type="region of interest" description="Disordered" evidence="1">
    <location>
        <begin position="266"/>
        <end position="311"/>
    </location>
</feature>
<feature type="compositionally biased region" description="Basic and acidic residues" evidence="1">
    <location>
        <begin position="368"/>
        <end position="378"/>
    </location>
</feature>
<protein>
    <recommendedName>
        <fullName evidence="8">M96 mating-specific protein family</fullName>
    </recommendedName>
</protein>